<dbReference type="InterPro" id="IPR000086">
    <property type="entry name" value="NUDIX_hydrolase_dom"/>
</dbReference>
<proteinExistence type="predicted"/>
<name>A0ABU7K1J8_9ACTN</name>
<dbReference type="Gene3D" id="3.90.79.10">
    <property type="entry name" value="Nucleoside Triphosphate Pyrophosphohydrolase"/>
    <property type="match status" value="1"/>
</dbReference>
<evidence type="ECO:0000313" key="2">
    <source>
        <dbReference type="EMBL" id="MEE2036116.1"/>
    </source>
</evidence>
<keyword evidence="2" id="KW-0378">Hydrolase</keyword>
<dbReference type="EMBL" id="JAUZMY010000002">
    <property type="protein sequence ID" value="MEE2036116.1"/>
    <property type="molecule type" value="Genomic_DNA"/>
</dbReference>
<dbReference type="RefSeq" id="WP_330089923.1">
    <property type="nucleotide sequence ID" value="NZ_JAUZMY010000002.1"/>
</dbReference>
<dbReference type="Pfam" id="PF00293">
    <property type="entry name" value="NUDIX"/>
    <property type="match status" value="1"/>
</dbReference>
<sequence>MNTTATRCCGTSVGARVRRRTNNGWEYLLIGRAWWPIGQAPVAGHVYDAHTDVIDALVAEMHEEVGLEVVSYELLHEVRLTNLCMSLPAAPVAGHHWWLYDVEASGELHPDPEETTGARWVSAAELQRLADITTFHALAGRPARTLPHEALEAVWVTHFAATGDIRATPAALGAVERLYSTPPDEYWLG</sequence>
<keyword evidence="3" id="KW-1185">Reference proteome</keyword>
<organism evidence="2 3">
    <name type="scientific">Nocardiopsis codii</name>
    <dbReference type="NCBI Taxonomy" id="3065942"/>
    <lineage>
        <taxon>Bacteria</taxon>
        <taxon>Bacillati</taxon>
        <taxon>Actinomycetota</taxon>
        <taxon>Actinomycetes</taxon>
        <taxon>Streptosporangiales</taxon>
        <taxon>Nocardiopsidaceae</taxon>
        <taxon>Nocardiopsis</taxon>
    </lineage>
</organism>
<accession>A0ABU7K1J8</accession>
<dbReference type="GO" id="GO:0016787">
    <property type="term" value="F:hydrolase activity"/>
    <property type="evidence" value="ECO:0007669"/>
    <property type="project" value="UniProtKB-KW"/>
</dbReference>
<dbReference type="EC" id="3.6.-.-" evidence="2"/>
<evidence type="ECO:0000313" key="3">
    <source>
        <dbReference type="Proteomes" id="UP001356095"/>
    </source>
</evidence>
<protein>
    <submittedName>
        <fullName evidence="2">NUDIX hydrolase</fullName>
        <ecNumber evidence="2">3.6.-.-</ecNumber>
    </submittedName>
</protein>
<evidence type="ECO:0000259" key="1">
    <source>
        <dbReference type="Pfam" id="PF00293"/>
    </source>
</evidence>
<comment type="caution">
    <text evidence="2">The sequence shown here is derived from an EMBL/GenBank/DDBJ whole genome shotgun (WGS) entry which is preliminary data.</text>
</comment>
<dbReference type="InterPro" id="IPR015797">
    <property type="entry name" value="NUDIX_hydrolase-like_dom_sf"/>
</dbReference>
<gene>
    <name evidence="2" type="ORF">Q8791_02630</name>
</gene>
<dbReference type="Proteomes" id="UP001356095">
    <property type="component" value="Unassembled WGS sequence"/>
</dbReference>
<reference evidence="2 3" key="1">
    <citation type="submission" date="2023-08" db="EMBL/GenBank/DDBJ databases">
        <authorList>
            <person name="Girao M."/>
            <person name="Carvalho M.F."/>
        </authorList>
    </citation>
    <scope>NUCLEOTIDE SEQUENCE [LARGE SCALE GENOMIC DNA]</scope>
    <source>
        <strain evidence="2 3">CT-R113</strain>
    </source>
</reference>
<feature type="domain" description="Nudix hydrolase" evidence="1">
    <location>
        <begin position="21"/>
        <end position="130"/>
    </location>
</feature>
<dbReference type="SUPFAM" id="SSF55811">
    <property type="entry name" value="Nudix"/>
    <property type="match status" value="1"/>
</dbReference>